<dbReference type="GO" id="GO:0080120">
    <property type="term" value="P:CAAX-box protein maturation"/>
    <property type="evidence" value="ECO:0007669"/>
    <property type="project" value="UniProtKB-ARBA"/>
</dbReference>
<dbReference type="GO" id="GO:0004175">
    <property type="term" value="F:endopeptidase activity"/>
    <property type="evidence" value="ECO:0007669"/>
    <property type="project" value="UniProtKB-ARBA"/>
</dbReference>
<feature type="transmembrane region" description="Helical" evidence="1">
    <location>
        <begin position="227"/>
        <end position="242"/>
    </location>
</feature>
<organism evidence="3 4">
    <name type="scientific">Breznakibacter xylanolyticus</name>
    <dbReference type="NCBI Taxonomy" id="990"/>
    <lineage>
        <taxon>Bacteria</taxon>
        <taxon>Pseudomonadati</taxon>
        <taxon>Bacteroidota</taxon>
        <taxon>Bacteroidia</taxon>
        <taxon>Marinilabiliales</taxon>
        <taxon>Marinilabiliaceae</taxon>
        <taxon>Breznakibacter</taxon>
    </lineage>
</organism>
<feature type="transmembrane region" description="Helical" evidence="1">
    <location>
        <begin position="249"/>
        <end position="268"/>
    </location>
</feature>
<feature type="transmembrane region" description="Helical" evidence="1">
    <location>
        <begin position="112"/>
        <end position="131"/>
    </location>
</feature>
<dbReference type="Pfam" id="PF02517">
    <property type="entry name" value="Rce1-like"/>
    <property type="match status" value="1"/>
</dbReference>
<dbReference type="RefSeq" id="WP_170124225.1">
    <property type="nucleotide sequence ID" value="NZ_QKZK01000004.1"/>
</dbReference>
<protein>
    <recommendedName>
        <fullName evidence="2">CAAX prenyl protease 2/Lysostaphin resistance protein A-like domain-containing protein</fullName>
    </recommendedName>
</protein>
<evidence type="ECO:0000259" key="2">
    <source>
        <dbReference type="Pfam" id="PF02517"/>
    </source>
</evidence>
<proteinExistence type="predicted"/>
<feature type="transmembrane region" description="Helical" evidence="1">
    <location>
        <begin position="74"/>
        <end position="92"/>
    </location>
</feature>
<evidence type="ECO:0000256" key="1">
    <source>
        <dbReference type="SAM" id="Phobius"/>
    </source>
</evidence>
<keyword evidence="4" id="KW-1185">Reference proteome</keyword>
<name>A0A2W7NI25_9BACT</name>
<feature type="transmembrane region" description="Helical" evidence="1">
    <location>
        <begin position="203"/>
        <end position="221"/>
    </location>
</feature>
<dbReference type="AlphaFoldDB" id="A0A2W7NI25"/>
<dbReference type="PANTHER" id="PTHR43592">
    <property type="entry name" value="CAAX AMINO TERMINAL PROTEASE"/>
    <property type="match status" value="1"/>
</dbReference>
<reference evidence="3 4" key="1">
    <citation type="submission" date="2018-06" db="EMBL/GenBank/DDBJ databases">
        <title>Genomic Encyclopedia of Archaeal and Bacterial Type Strains, Phase II (KMG-II): from individual species to whole genera.</title>
        <authorList>
            <person name="Goeker M."/>
        </authorList>
    </citation>
    <scope>NUCLEOTIDE SEQUENCE [LARGE SCALE GENOMIC DNA]</scope>
    <source>
        <strain evidence="3 4">DSM 6779</strain>
    </source>
</reference>
<feature type="transmembrane region" description="Helical" evidence="1">
    <location>
        <begin position="170"/>
        <end position="191"/>
    </location>
</feature>
<accession>A0A2W7NI25</accession>
<dbReference type="Proteomes" id="UP000249239">
    <property type="component" value="Unassembled WGS sequence"/>
</dbReference>
<evidence type="ECO:0000313" key="4">
    <source>
        <dbReference type="Proteomes" id="UP000249239"/>
    </source>
</evidence>
<evidence type="ECO:0000313" key="3">
    <source>
        <dbReference type="EMBL" id="PZX19510.1"/>
    </source>
</evidence>
<keyword evidence="1" id="KW-0812">Transmembrane</keyword>
<keyword evidence="1" id="KW-1133">Transmembrane helix</keyword>
<comment type="caution">
    <text evidence="3">The sequence shown here is derived from an EMBL/GenBank/DDBJ whole genome shotgun (WGS) entry which is preliminary data.</text>
</comment>
<feature type="transmembrane region" description="Helical" evidence="1">
    <location>
        <begin position="288"/>
        <end position="304"/>
    </location>
</feature>
<dbReference type="PANTHER" id="PTHR43592:SF15">
    <property type="entry name" value="CAAX AMINO TERMINAL PROTEASE FAMILY PROTEIN"/>
    <property type="match status" value="1"/>
</dbReference>
<feature type="transmembrane region" description="Helical" evidence="1">
    <location>
        <begin position="28"/>
        <end position="54"/>
    </location>
</feature>
<sequence length="312" mass="35444">MATVFASPPLTPTFMNARFSSIHPYLQLVWFIVFVVIGTLIASLLTSAAAVAMFGSDVAAMAGEMMRNPDFLRMAQVAQVFGLMFVPVLTFYSLFGNEDDFSAFKGPQQGRLFILAMVAIGISQPLIGWSAHFNQQMFTYLPFDDTRQWMVSKEREVADLTFLFLNTTDWRVMILNVVIMAVLPAIFEELFFRGVIQQKLTQWWGRGHVAIWVTAIIFSAIHLQFETFLPRVLLGALLGYLFRWGKSLWLPMAAHFVNNFFALGAFYYQRSKSPDFNPITSETPSNGWMALLSFVTIVLLLLKIRQRSLKSE</sequence>
<dbReference type="EMBL" id="QKZK01000004">
    <property type="protein sequence ID" value="PZX19510.1"/>
    <property type="molecule type" value="Genomic_DNA"/>
</dbReference>
<dbReference type="InterPro" id="IPR003675">
    <property type="entry name" value="Rce1/LyrA-like_dom"/>
</dbReference>
<feature type="domain" description="CAAX prenyl protease 2/Lysostaphin resistance protein A-like" evidence="2">
    <location>
        <begin position="173"/>
        <end position="261"/>
    </location>
</feature>
<keyword evidence="1" id="KW-0472">Membrane</keyword>
<gene>
    <name evidence="3" type="ORF">LX69_00778</name>
</gene>